<gene>
    <name evidence="1" type="ORF">PX52LOC_03658</name>
</gene>
<keyword evidence="2" id="KW-1185">Reference proteome</keyword>
<name>A0A5C1ADI4_9BACT</name>
<accession>A0A5C1ADI4</accession>
<evidence type="ECO:0000313" key="1">
    <source>
        <dbReference type="EMBL" id="QEL16695.1"/>
    </source>
</evidence>
<dbReference type="KEGG" id="lrs:PX52LOC_03658"/>
<reference evidence="2" key="1">
    <citation type="submission" date="2019-08" db="EMBL/GenBank/DDBJ databases">
        <title>Limnoglobus roseus gen. nov., sp. nov., a novel freshwater planctomycete with a giant genome from the family Gemmataceae.</title>
        <authorList>
            <person name="Kulichevskaya I.S."/>
            <person name="Naumoff D.G."/>
            <person name="Miroshnikov K."/>
            <person name="Ivanova A."/>
            <person name="Philippov D.A."/>
            <person name="Hakobyan A."/>
            <person name="Rijpstra I.C."/>
            <person name="Sinninghe Damste J.S."/>
            <person name="Liesack W."/>
            <person name="Dedysh S.N."/>
        </authorList>
    </citation>
    <scope>NUCLEOTIDE SEQUENCE [LARGE SCALE GENOMIC DNA]</scope>
    <source>
        <strain evidence="2">PX52</strain>
    </source>
</reference>
<dbReference type="RefSeq" id="WP_149111386.1">
    <property type="nucleotide sequence ID" value="NZ_CP042425.1"/>
</dbReference>
<dbReference type="Gene3D" id="3.80.10.10">
    <property type="entry name" value="Ribonuclease Inhibitor"/>
    <property type="match status" value="2"/>
</dbReference>
<dbReference type="InterPro" id="IPR032675">
    <property type="entry name" value="LRR_dom_sf"/>
</dbReference>
<evidence type="ECO:0000313" key="2">
    <source>
        <dbReference type="Proteomes" id="UP000324974"/>
    </source>
</evidence>
<dbReference type="SUPFAM" id="SSF52047">
    <property type="entry name" value="RNI-like"/>
    <property type="match status" value="1"/>
</dbReference>
<proteinExistence type="predicted"/>
<dbReference type="AlphaFoldDB" id="A0A5C1ADI4"/>
<sequence length="201" mass="21419">MGATIALLTCLIAHDPTEAEAVTALERLGARINGADGPLAASRPIRGVLFPKKGCDVKDADLAHLKAIPTLEYVYIIGQKQVTGDGLKYLAGLKKLDTIDLDGTPVEGKHLAHVKDMKQLLKLGLWRTAVDDAGMAHLKGLTSLEHLYLDKTLVGDKGIEALGQHASLCDVSCEGSKVTDVGTAFMKKNFPRYGLPALHGD</sequence>
<protein>
    <submittedName>
        <fullName evidence="1">Leucine-rich repeat domain protein</fullName>
    </submittedName>
</protein>
<dbReference type="Proteomes" id="UP000324974">
    <property type="component" value="Chromosome"/>
</dbReference>
<organism evidence="1 2">
    <name type="scientific">Limnoglobus roseus</name>
    <dbReference type="NCBI Taxonomy" id="2598579"/>
    <lineage>
        <taxon>Bacteria</taxon>
        <taxon>Pseudomonadati</taxon>
        <taxon>Planctomycetota</taxon>
        <taxon>Planctomycetia</taxon>
        <taxon>Gemmatales</taxon>
        <taxon>Gemmataceae</taxon>
        <taxon>Limnoglobus</taxon>
    </lineage>
</organism>
<dbReference type="OrthoDB" id="232968at2"/>
<dbReference type="EMBL" id="CP042425">
    <property type="protein sequence ID" value="QEL16695.1"/>
    <property type="molecule type" value="Genomic_DNA"/>
</dbReference>